<accession>A0ABQ5FRG0</accession>
<sequence length="208" mass="22675">MRRVRRRPLARHGRDMSSSSHIVLGFPVVPVSASSFCTRYCLLEGHAYSSAALARLSSESELRRTFNRVSAFVQPALVNIATAQPIVIADAPGDQSLVVLRYEITSGASSVCVSPSSVRSSVLVIVAVGWVVPRDGPVAGKTRSCGALVLPEACLETCLEAWSLCFFACGVRWVKFPCFVILDFAVFLRCRSHGWRQSVDTKVDDPLM</sequence>
<comment type="caution">
    <text evidence="1">The sequence shown here is derived from an EMBL/GenBank/DDBJ whole genome shotgun (WGS) entry which is preliminary data.</text>
</comment>
<evidence type="ECO:0000313" key="2">
    <source>
        <dbReference type="Proteomes" id="UP001151760"/>
    </source>
</evidence>
<keyword evidence="2" id="KW-1185">Reference proteome</keyword>
<proteinExistence type="predicted"/>
<name>A0ABQ5FRG0_9ASTR</name>
<dbReference type="Proteomes" id="UP001151760">
    <property type="component" value="Unassembled WGS sequence"/>
</dbReference>
<reference evidence="1" key="2">
    <citation type="submission" date="2022-01" db="EMBL/GenBank/DDBJ databases">
        <authorList>
            <person name="Yamashiro T."/>
            <person name="Shiraishi A."/>
            <person name="Satake H."/>
            <person name="Nakayama K."/>
        </authorList>
    </citation>
    <scope>NUCLEOTIDE SEQUENCE</scope>
</reference>
<gene>
    <name evidence="1" type="ORF">Tco_1017000</name>
</gene>
<dbReference type="EMBL" id="BQNB010017638">
    <property type="protein sequence ID" value="GJT65520.1"/>
    <property type="molecule type" value="Genomic_DNA"/>
</dbReference>
<evidence type="ECO:0000313" key="1">
    <source>
        <dbReference type="EMBL" id="GJT65520.1"/>
    </source>
</evidence>
<protein>
    <submittedName>
        <fullName evidence="1">Uncharacterized protein</fullName>
    </submittedName>
</protein>
<organism evidence="1 2">
    <name type="scientific">Tanacetum coccineum</name>
    <dbReference type="NCBI Taxonomy" id="301880"/>
    <lineage>
        <taxon>Eukaryota</taxon>
        <taxon>Viridiplantae</taxon>
        <taxon>Streptophyta</taxon>
        <taxon>Embryophyta</taxon>
        <taxon>Tracheophyta</taxon>
        <taxon>Spermatophyta</taxon>
        <taxon>Magnoliopsida</taxon>
        <taxon>eudicotyledons</taxon>
        <taxon>Gunneridae</taxon>
        <taxon>Pentapetalae</taxon>
        <taxon>asterids</taxon>
        <taxon>campanulids</taxon>
        <taxon>Asterales</taxon>
        <taxon>Asteraceae</taxon>
        <taxon>Asteroideae</taxon>
        <taxon>Anthemideae</taxon>
        <taxon>Anthemidinae</taxon>
        <taxon>Tanacetum</taxon>
    </lineage>
</organism>
<reference evidence="1" key="1">
    <citation type="journal article" date="2022" name="Int. J. Mol. Sci.">
        <title>Draft Genome of Tanacetum Coccineum: Genomic Comparison of Closely Related Tanacetum-Family Plants.</title>
        <authorList>
            <person name="Yamashiro T."/>
            <person name="Shiraishi A."/>
            <person name="Nakayama K."/>
            <person name="Satake H."/>
        </authorList>
    </citation>
    <scope>NUCLEOTIDE SEQUENCE</scope>
</reference>